<dbReference type="InterPro" id="IPR012674">
    <property type="entry name" value="Calycin"/>
</dbReference>
<dbReference type="EMBL" id="CAJOBI010353393">
    <property type="protein sequence ID" value="CAF5222549.1"/>
    <property type="molecule type" value="Genomic_DNA"/>
</dbReference>
<feature type="non-terminal residue" evidence="1">
    <location>
        <position position="1"/>
    </location>
</feature>
<accession>A0A8S3JV21</accession>
<gene>
    <name evidence="1" type="ORF">SMN809_LOCUS82889</name>
</gene>
<proteinExistence type="predicted"/>
<evidence type="ECO:0000313" key="2">
    <source>
        <dbReference type="Proteomes" id="UP000676336"/>
    </source>
</evidence>
<reference evidence="1" key="1">
    <citation type="submission" date="2021-02" db="EMBL/GenBank/DDBJ databases">
        <authorList>
            <person name="Nowell W R."/>
        </authorList>
    </citation>
    <scope>NUCLEOTIDE SEQUENCE</scope>
</reference>
<sequence length="88" mass="9876">VDDGNFDEFLKEVGFGMIKCWVVKEIHPRLVISEHEGTCAVRAKTTLKTKIISFTPGIELDDSSFDGQNAKTSLLRYQAIFVLPFLSI</sequence>
<comment type="caution">
    <text evidence="1">The sequence shown here is derived from an EMBL/GenBank/DDBJ whole genome shotgun (WGS) entry which is preliminary data.</text>
</comment>
<dbReference type="GO" id="GO:0008289">
    <property type="term" value="F:lipid binding"/>
    <property type="evidence" value="ECO:0007669"/>
    <property type="project" value="UniProtKB-KW"/>
</dbReference>
<organism evidence="1 2">
    <name type="scientific">Rotaria magnacalcarata</name>
    <dbReference type="NCBI Taxonomy" id="392030"/>
    <lineage>
        <taxon>Eukaryota</taxon>
        <taxon>Metazoa</taxon>
        <taxon>Spiralia</taxon>
        <taxon>Gnathifera</taxon>
        <taxon>Rotifera</taxon>
        <taxon>Eurotatoria</taxon>
        <taxon>Bdelloidea</taxon>
        <taxon>Philodinida</taxon>
        <taxon>Philodinidae</taxon>
        <taxon>Rotaria</taxon>
    </lineage>
</organism>
<dbReference type="SUPFAM" id="SSF50814">
    <property type="entry name" value="Lipocalins"/>
    <property type="match status" value="1"/>
</dbReference>
<dbReference type="Proteomes" id="UP000676336">
    <property type="component" value="Unassembled WGS sequence"/>
</dbReference>
<dbReference type="AlphaFoldDB" id="A0A8S3JV21"/>
<evidence type="ECO:0000313" key="1">
    <source>
        <dbReference type="EMBL" id="CAF5222549.1"/>
    </source>
</evidence>
<protein>
    <submittedName>
        <fullName evidence="1">Uncharacterized protein</fullName>
    </submittedName>
</protein>
<name>A0A8S3JV21_9BILA</name>
<dbReference type="Gene3D" id="2.40.128.20">
    <property type="match status" value="1"/>
</dbReference>